<dbReference type="InterPro" id="IPR016181">
    <property type="entry name" value="Acyl_CoA_acyltransferase"/>
</dbReference>
<gene>
    <name evidence="4" type="ORF">EKN06_14385</name>
</gene>
<dbReference type="PANTHER" id="PTHR43877">
    <property type="entry name" value="AMINOALKYLPHOSPHONATE N-ACETYLTRANSFERASE-RELATED-RELATED"/>
    <property type="match status" value="1"/>
</dbReference>
<dbReference type="EMBL" id="RXOL01000010">
    <property type="protein sequence ID" value="RVQ64989.1"/>
    <property type="molecule type" value="Genomic_DNA"/>
</dbReference>
<evidence type="ECO:0000313" key="5">
    <source>
        <dbReference type="Proteomes" id="UP000283003"/>
    </source>
</evidence>
<dbReference type="InterPro" id="IPR050832">
    <property type="entry name" value="Bact_Acetyltransf"/>
</dbReference>
<accession>A0A437GW55</accession>
<dbReference type="PROSITE" id="PS51186">
    <property type="entry name" value="GNAT"/>
    <property type="match status" value="1"/>
</dbReference>
<name>A0A437GW55_9SPHN</name>
<feature type="domain" description="N-acetyltransferase" evidence="3">
    <location>
        <begin position="38"/>
        <end position="157"/>
    </location>
</feature>
<evidence type="ECO:0000313" key="4">
    <source>
        <dbReference type="EMBL" id="RVQ64989.1"/>
    </source>
</evidence>
<comment type="caution">
    <text evidence="4">The sequence shown here is derived from an EMBL/GenBank/DDBJ whole genome shotgun (WGS) entry which is preliminary data.</text>
</comment>
<protein>
    <submittedName>
        <fullName evidence="4">GNAT family N-acetyltransferase</fullName>
    </submittedName>
</protein>
<dbReference type="SUPFAM" id="SSF55729">
    <property type="entry name" value="Acyl-CoA N-acyltransferases (Nat)"/>
    <property type="match status" value="1"/>
</dbReference>
<organism evidence="4 5">
    <name type="scientific">Croceicoccus ponticola</name>
    <dbReference type="NCBI Taxonomy" id="2217664"/>
    <lineage>
        <taxon>Bacteria</taxon>
        <taxon>Pseudomonadati</taxon>
        <taxon>Pseudomonadota</taxon>
        <taxon>Alphaproteobacteria</taxon>
        <taxon>Sphingomonadales</taxon>
        <taxon>Erythrobacteraceae</taxon>
        <taxon>Croceicoccus</taxon>
    </lineage>
</organism>
<keyword evidence="1 4" id="KW-0808">Transferase</keyword>
<evidence type="ECO:0000256" key="2">
    <source>
        <dbReference type="ARBA" id="ARBA00023315"/>
    </source>
</evidence>
<dbReference type="Gene3D" id="3.40.630.30">
    <property type="match status" value="1"/>
</dbReference>
<reference evidence="4 5" key="1">
    <citation type="submission" date="2018-12" db="EMBL/GenBank/DDBJ databases">
        <title>Croceicoccus ponticola sp. nov., a lipolytic bacterium isolated from seawater.</title>
        <authorList>
            <person name="Yoon J.-H."/>
        </authorList>
    </citation>
    <scope>NUCLEOTIDE SEQUENCE [LARGE SCALE GENOMIC DNA]</scope>
    <source>
        <strain evidence="4 5">GM-16</strain>
    </source>
</reference>
<evidence type="ECO:0000256" key="1">
    <source>
        <dbReference type="ARBA" id="ARBA00022679"/>
    </source>
</evidence>
<proteinExistence type="predicted"/>
<dbReference type="AlphaFoldDB" id="A0A437GW55"/>
<keyword evidence="2" id="KW-0012">Acyltransferase</keyword>
<dbReference type="GO" id="GO:0016747">
    <property type="term" value="F:acyltransferase activity, transferring groups other than amino-acyl groups"/>
    <property type="evidence" value="ECO:0007669"/>
    <property type="project" value="InterPro"/>
</dbReference>
<dbReference type="RefSeq" id="WP_127613604.1">
    <property type="nucleotide sequence ID" value="NZ_RXOL01000010.1"/>
</dbReference>
<dbReference type="OrthoDB" id="9796129at2"/>
<dbReference type="CDD" id="cd04301">
    <property type="entry name" value="NAT_SF"/>
    <property type="match status" value="1"/>
</dbReference>
<dbReference type="Pfam" id="PF00583">
    <property type="entry name" value="Acetyltransf_1"/>
    <property type="match status" value="1"/>
</dbReference>
<evidence type="ECO:0000259" key="3">
    <source>
        <dbReference type="PROSITE" id="PS51186"/>
    </source>
</evidence>
<sequence length="157" mass="17421">MSSMLLTKLLTGDLANPKWPDGFRLVPFVPQAHALACHDLLSASYTQGQGTIEAIDEWWASIETDHEYLADGLFLVVDSSSIPAAFGHCWSSAFLKDFAVSSDWRRKGLGTALLSHMFIFFRQRGFDQFRLKVRNGNDAALAFYLGLDMQPTSIASS</sequence>
<dbReference type="Proteomes" id="UP000283003">
    <property type="component" value="Unassembled WGS sequence"/>
</dbReference>
<keyword evidence="5" id="KW-1185">Reference proteome</keyword>
<dbReference type="InterPro" id="IPR000182">
    <property type="entry name" value="GNAT_dom"/>
</dbReference>